<evidence type="ECO:0000313" key="4">
    <source>
        <dbReference type="Proteomes" id="UP001549119"/>
    </source>
</evidence>
<name>A0ABV2NN23_9HYPH</name>
<evidence type="ECO:0000256" key="1">
    <source>
        <dbReference type="SAM" id="Phobius"/>
    </source>
</evidence>
<protein>
    <submittedName>
        <fullName evidence="3">Uncharacterized protein</fullName>
    </submittedName>
</protein>
<feature type="chain" id="PRO_5045453913" evidence="2">
    <location>
        <begin position="22"/>
        <end position="64"/>
    </location>
</feature>
<keyword evidence="1" id="KW-1133">Transmembrane helix</keyword>
<keyword evidence="4" id="KW-1185">Reference proteome</keyword>
<dbReference type="Proteomes" id="UP001549119">
    <property type="component" value="Unassembled WGS sequence"/>
</dbReference>
<evidence type="ECO:0000313" key="3">
    <source>
        <dbReference type="EMBL" id="MET3867922.1"/>
    </source>
</evidence>
<dbReference type="RefSeq" id="WP_059409541.1">
    <property type="nucleotide sequence ID" value="NZ_CAJCKR010000036.1"/>
</dbReference>
<sequence>MSRVRGLATALLGLAAGRAQAQAVNPTPGTEAAQSNGLLGMPALLLIGIIIAFAVLYALRARRR</sequence>
<dbReference type="EMBL" id="JBEPNW010000002">
    <property type="protein sequence ID" value="MET3867922.1"/>
    <property type="molecule type" value="Genomic_DNA"/>
</dbReference>
<keyword evidence="1" id="KW-0812">Transmembrane</keyword>
<reference evidence="3 4" key="1">
    <citation type="submission" date="2024-06" db="EMBL/GenBank/DDBJ databases">
        <title>Genomics of switchgrass bacterial isolates.</title>
        <authorList>
            <person name="Shade A."/>
        </authorList>
    </citation>
    <scope>NUCLEOTIDE SEQUENCE [LARGE SCALE GENOMIC DNA]</scope>
    <source>
        <strain evidence="3 4">PvP084</strain>
    </source>
</reference>
<feature type="transmembrane region" description="Helical" evidence="1">
    <location>
        <begin position="37"/>
        <end position="59"/>
    </location>
</feature>
<keyword evidence="1" id="KW-0472">Membrane</keyword>
<proteinExistence type="predicted"/>
<comment type="caution">
    <text evidence="3">The sequence shown here is derived from an EMBL/GenBank/DDBJ whole genome shotgun (WGS) entry which is preliminary data.</text>
</comment>
<gene>
    <name evidence="3" type="ORF">ABIC20_005231</name>
</gene>
<evidence type="ECO:0000256" key="2">
    <source>
        <dbReference type="SAM" id="SignalP"/>
    </source>
</evidence>
<organism evidence="3 4">
    <name type="scientific">Methylobacterium radiotolerans</name>
    <dbReference type="NCBI Taxonomy" id="31998"/>
    <lineage>
        <taxon>Bacteria</taxon>
        <taxon>Pseudomonadati</taxon>
        <taxon>Pseudomonadota</taxon>
        <taxon>Alphaproteobacteria</taxon>
        <taxon>Hyphomicrobiales</taxon>
        <taxon>Methylobacteriaceae</taxon>
        <taxon>Methylobacterium</taxon>
    </lineage>
</organism>
<accession>A0ABV2NN23</accession>
<keyword evidence="2" id="KW-0732">Signal</keyword>
<feature type="signal peptide" evidence="2">
    <location>
        <begin position="1"/>
        <end position="21"/>
    </location>
</feature>